<organism evidence="2 3">
    <name type="scientific">Microbacterium sediminicola</name>
    <dbReference type="NCBI Taxonomy" id="415210"/>
    <lineage>
        <taxon>Bacteria</taxon>
        <taxon>Bacillati</taxon>
        <taxon>Actinomycetota</taxon>
        <taxon>Actinomycetes</taxon>
        <taxon>Micrococcales</taxon>
        <taxon>Microbacteriaceae</taxon>
        <taxon>Microbacterium</taxon>
    </lineage>
</organism>
<dbReference type="Pfam" id="PF17963">
    <property type="entry name" value="Big_9"/>
    <property type="match status" value="4"/>
</dbReference>
<feature type="domain" description="Cadherin" evidence="1">
    <location>
        <begin position="769"/>
        <end position="905"/>
    </location>
</feature>
<dbReference type="InterPro" id="IPR002126">
    <property type="entry name" value="Cadherin-like_dom"/>
</dbReference>
<protein>
    <recommendedName>
        <fullName evidence="1">Cadherin domain-containing protein</fullName>
    </recommendedName>
</protein>
<dbReference type="PROSITE" id="PS50268">
    <property type="entry name" value="CADHERIN_2"/>
    <property type="match status" value="1"/>
</dbReference>
<dbReference type="Gene3D" id="2.60.40.3440">
    <property type="match status" value="1"/>
</dbReference>
<dbReference type="RefSeq" id="WP_344070818.1">
    <property type="nucleotide sequence ID" value="NZ_BAAAPL010000001.1"/>
</dbReference>
<dbReference type="SUPFAM" id="SSF63825">
    <property type="entry name" value="YWTD domain"/>
    <property type="match status" value="1"/>
</dbReference>
<reference evidence="2 3" key="1">
    <citation type="journal article" date="2019" name="Int. J. Syst. Evol. Microbiol.">
        <title>The Global Catalogue of Microorganisms (GCM) 10K type strain sequencing project: providing services to taxonomists for standard genome sequencing and annotation.</title>
        <authorList>
            <consortium name="The Broad Institute Genomics Platform"/>
            <consortium name="The Broad Institute Genome Sequencing Center for Infectious Disease"/>
            <person name="Wu L."/>
            <person name="Ma J."/>
        </authorList>
    </citation>
    <scope>NUCLEOTIDE SEQUENCE [LARGE SCALE GENOMIC DNA]</scope>
    <source>
        <strain evidence="2 3">JCM 15577</strain>
    </source>
</reference>
<dbReference type="EMBL" id="BAAAPL010000001">
    <property type="protein sequence ID" value="GAA1697888.1"/>
    <property type="molecule type" value="Genomic_DNA"/>
</dbReference>
<gene>
    <name evidence="2" type="ORF">GCM10009808_14170</name>
</gene>
<name>A0ABN2I3A5_9MICO</name>
<evidence type="ECO:0000313" key="2">
    <source>
        <dbReference type="EMBL" id="GAA1697888.1"/>
    </source>
</evidence>
<evidence type="ECO:0000313" key="3">
    <source>
        <dbReference type="Proteomes" id="UP001501690"/>
    </source>
</evidence>
<sequence length="1962" mass="199353">MREPRIFRLSRQGVLAVAITAIATTVAVAAIVWPGYDAQQTPLDDGTVWALQRSAGGNYARVNTELGEIDTVKTVEQPTALTQSAAGLWLFTAAATKVSRVDAATPADLTTDLEDAYASTPAGTREVVTAGSRVLYLTDAGDVTLGDLSTGALTPVDILDAAGDPIAVTAVALTDSGEIAAYSPSQGLVIRADADGHVIGTDAVVDAPGDQAALTLVGDRWVLFDPDTGTLWIQGQGQPISSSLADGALLQVAADTGTEVFVADTSGLVGVGLDDGEVRQVFGGAQTLGTPAAPVTTETDVLAAWLPPTGDGVMWSQLTGTSTALAYAGQDLDTEILPVFATNGSRTILNETQSGWVWTAPDGTLVPSSQAWQIEADSAAQQTEAAPAAEVIDPRPPVAVDDTFGVRAGRSVLLPVLLNDHDPNEDVLTVQSDSITASGFGMPAATNGDGMIVLDIPEDAEGTRSFSYRVSDGTTGDGLLSGSATVTLTVIDDEVNTAPVWCGVDACLATWPEPETVPGGTVTVPVLDGFVDPESDGMYVLSAAVTSGTGTVTVDPTGSITYQHPDPNATAVETVTIMVIVSDTRGATTERALTVEVTPTASLQLSSFSTTTVAGRTLTIDLSGRITGASGTATLAAVSATPDSADITVNPAGLSFSFTAPSPGSTTITYTVRDERGGAGTVEASGTVRITTLAAGATPLSTPPLVAFVRPSEDTTVNVLDAVSNPAQLVLLLSDLRPEPAEGATLSVDPVGQSTIRASGTTADGAAGELGVVRYSISDGTDDGTAAIEGQLTLVLLPAASADPPIAVDDTAVVRAGALVDIPVLENDSAPAGGLLAIDPSRVVNESDAGLAFATSRTVRYLAPDEPGVYSVSYTVSRLGFPELTDTARITVTVQDGDTNTAPTPVTLEGRALSGRSTLIAFDPFGLDADGDTVVLSAVIDQPTTADGEPAGTAAISADGSSLVYTAPTGWSGQASFSYQVRDARGATATALALIGVRDAQSDPRPVTFSDYVQIEGGEDHADNQVTVSPLDGDIDPAGGELSLVEVRPNAELGTAEYEALAAQLLEVDTDSGTVTLRAGPTLGTSSFVYTAATASGDTAMGLIVVKVVRDPVPNYPEVRDTVLTAETIDAYATGVDVLTDKISWSGGDPAILSLSLWGENPGVRVSGSSISGTVSEQAALIPFTVTGVDYTGREVTSYGFLRVPGLNDLRPTLREGTSAITVDEDASVDVDLAALIAVPRGSTLEIGTDVTTGGARAQATCTLISADTVRYAAGRGAPWTDSCIVPTRLAGEDAWTYLSVPIAVIAEAPQPVLNAAARTIGPGQSETYDLRQLTTWTGTPDWSSLTYEVAYDGDQFEVVLEGSTLQITAEDAARPGRTESVIVRLASHRDATAATLTLAVGPAPSTLPKAATVSQQCSQAGGTTSCTIQVVGAAGEVNPLPGTPLTLVSTSSPANCPEVTYEVASATAIRATWSADAPGAADCAGSYVLADAQGRLTAGERAGTAILDLRGLPADATSIEWTAFTADSVTLRVTSARSSYPAVEGYIVTGGGQEYRCDADGTCPAIPADAGVKTAYQARAVNSVGSARAATTPVTAWAYASPAAPTSASAVPVATSDGSGGVAAVTVGGFDATTGSVRVTSPVSGATQTLPVPSGSASVTFPEFDVGANVATTLTITPLSRFDYPTIATGSAEGSSRTVVASGVGAPRLSLSVTPTDDGSGVVEAVATVAANAVDATLWVGISTSATCTLHRVGETTSTVLSEDLPGTPWEDTAVFACAEYRIGGTSFGRSTVGPVTAQPTEPLPAPSGTATYTIAPTPTVAGATVSWTGITPPSFPHDRYETRYGATRTTDFASLFRTGEAPGAIQAYWCVGSACSGSGTTVTPSGAAYTAQVVFPTTCDADGNPAATTVTAASGDYSLAQTGTPSADTTSTDWEITVTWTGNLTGLDPYTYTALSCATP</sequence>
<keyword evidence="3" id="KW-1185">Reference proteome</keyword>
<comment type="caution">
    <text evidence="2">The sequence shown here is derived from an EMBL/GenBank/DDBJ whole genome shotgun (WGS) entry which is preliminary data.</text>
</comment>
<proteinExistence type="predicted"/>
<accession>A0ABN2I3A5</accession>
<dbReference type="Proteomes" id="UP001501690">
    <property type="component" value="Unassembled WGS sequence"/>
</dbReference>
<evidence type="ECO:0000259" key="1">
    <source>
        <dbReference type="PROSITE" id="PS50268"/>
    </source>
</evidence>